<dbReference type="InterPro" id="IPR040079">
    <property type="entry name" value="Glutathione_S-Trfase"/>
</dbReference>
<dbReference type="PROSITE" id="PS50405">
    <property type="entry name" value="GST_CTER"/>
    <property type="match status" value="1"/>
</dbReference>
<proteinExistence type="predicted"/>
<accession>A0A8T2R1S8</accession>
<dbReference type="PANTHER" id="PTHR11260">
    <property type="entry name" value="GLUTATHIONE S-TRANSFERASE, GST, SUPERFAMILY, GST DOMAIN CONTAINING"/>
    <property type="match status" value="1"/>
</dbReference>
<dbReference type="CDD" id="cd03058">
    <property type="entry name" value="GST_N_Tau"/>
    <property type="match status" value="1"/>
</dbReference>
<keyword evidence="7" id="KW-1185">Reference proteome</keyword>
<dbReference type="InterPro" id="IPR045073">
    <property type="entry name" value="Omega/Tau-like"/>
</dbReference>
<dbReference type="InterPro" id="IPR036249">
    <property type="entry name" value="Thioredoxin-like_sf"/>
</dbReference>
<name>A0A8T2R1S8_CERRI</name>
<dbReference type="GO" id="GO:0005737">
    <property type="term" value="C:cytoplasm"/>
    <property type="evidence" value="ECO:0007669"/>
    <property type="project" value="TreeGrafter"/>
</dbReference>
<feature type="domain" description="GST C-terminal" evidence="5">
    <location>
        <begin position="90"/>
        <end position="180"/>
    </location>
</feature>
<dbReference type="SFLD" id="SFLDG00358">
    <property type="entry name" value="Main_(cytGST)"/>
    <property type="match status" value="1"/>
</dbReference>
<dbReference type="InterPro" id="IPR036282">
    <property type="entry name" value="Glutathione-S-Trfase_C_sf"/>
</dbReference>
<gene>
    <name evidence="6" type="ORF">KP509_30G006600</name>
</gene>
<dbReference type="Proteomes" id="UP000825935">
    <property type="component" value="Chromosome 30"/>
</dbReference>
<dbReference type="EC" id="2.5.1.18" evidence="1"/>
<comment type="catalytic activity">
    <reaction evidence="3">
        <text>RX + glutathione = an S-substituted glutathione + a halide anion + H(+)</text>
        <dbReference type="Rhea" id="RHEA:16437"/>
        <dbReference type="ChEBI" id="CHEBI:15378"/>
        <dbReference type="ChEBI" id="CHEBI:16042"/>
        <dbReference type="ChEBI" id="CHEBI:17792"/>
        <dbReference type="ChEBI" id="CHEBI:57925"/>
        <dbReference type="ChEBI" id="CHEBI:90779"/>
        <dbReference type="EC" id="2.5.1.18"/>
    </reaction>
</comment>
<dbReference type="OrthoDB" id="202840at2759"/>
<dbReference type="Pfam" id="PF02798">
    <property type="entry name" value="GST_N"/>
    <property type="match status" value="1"/>
</dbReference>
<dbReference type="PROSITE" id="PS50404">
    <property type="entry name" value="GST_NTER"/>
    <property type="match status" value="1"/>
</dbReference>
<evidence type="ECO:0000256" key="2">
    <source>
        <dbReference type="ARBA" id="ARBA00022679"/>
    </source>
</evidence>
<dbReference type="InterPro" id="IPR004045">
    <property type="entry name" value="Glutathione_S-Trfase_N"/>
</dbReference>
<sequence>MAEVQLLSLWSSPYVMRVEVALALKGVQYEKVPQDLSNKSELLLKANPVHKMIPVFLHNGKSVCESSIIVQYVDETWPAPKDIADLLPSDAYEKAMARFWAEYVDKKVIDAFTGIMKSYKKGEDEKKAAEKNMLSVMATLESALEEIGGAGPFFGGGSMGLVDVMLVPLVPGVPAVEEAT</sequence>
<dbReference type="GO" id="GO:0004364">
    <property type="term" value="F:glutathione transferase activity"/>
    <property type="evidence" value="ECO:0007669"/>
    <property type="project" value="UniProtKB-EC"/>
</dbReference>
<dbReference type="FunFam" id="3.40.30.10:FF:000014">
    <property type="entry name" value="Tau class glutathione S-transferase"/>
    <property type="match status" value="1"/>
</dbReference>
<dbReference type="SFLD" id="SFLDG01152">
    <property type="entry name" value="Main.3:_Omega-_and_Tau-like"/>
    <property type="match status" value="1"/>
</dbReference>
<dbReference type="InterPro" id="IPR010987">
    <property type="entry name" value="Glutathione-S-Trfase_C-like"/>
</dbReference>
<protein>
    <recommendedName>
        <fullName evidence="1">glutathione transferase</fullName>
        <ecNumber evidence="1">2.5.1.18</ecNumber>
    </recommendedName>
</protein>
<dbReference type="AlphaFoldDB" id="A0A8T2R1S8"/>
<dbReference type="Gene3D" id="3.40.30.10">
    <property type="entry name" value="Glutaredoxin"/>
    <property type="match status" value="1"/>
</dbReference>
<evidence type="ECO:0000313" key="6">
    <source>
        <dbReference type="EMBL" id="KAH7289513.1"/>
    </source>
</evidence>
<dbReference type="PANTHER" id="PTHR11260:SF781">
    <property type="entry name" value="GLUTATHIONE S-TRANSFERASE U19"/>
    <property type="match status" value="1"/>
</dbReference>
<evidence type="ECO:0000313" key="7">
    <source>
        <dbReference type="Proteomes" id="UP000825935"/>
    </source>
</evidence>
<dbReference type="GO" id="GO:0006749">
    <property type="term" value="P:glutathione metabolic process"/>
    <property type="evidence" value="ECO:0007669"/>
    <property type="project" value="TreeGrafter"/>
</dbReference>
<evidence type="ECO:0000259" key="4">
    <source>
        <dbReference type="PROSITE" id="PS50404"/>
    </source>
</evidence>
<evidence type="ECO:0000259" key="5">
    <source>
        <dbReference type="PROSITE" id="PS50405"/>
    </source>
</evidence>
<evidence type="ECO:0000256" key="1">
    <source>
        <dbReference type="ARBA" id="ARBA00012452"/>
    </source>
</evidence>
<dbReference type="Gene3D" id="1.20.1050.10">
    <property type="match status" value="1"/>
</dbReference>
<dbReference type="SUPFAM" id="SSF52833">
    <property type="entry name" value="Thioredoxin-like"/>
    <property type="match status" value="1"/>
</dbReference>
<dbReference type="OMA" id="EAWPSPY"/>
<organism evidence="6 7">
    <name type="scientific">Ceratopteris richardii</name>
    <name type="common">Triangle waterfern</name>
    <dbReference type="NCBI Taxonomy" id="49495"/>
    <lineage>
        <taxon>Eukaryota</taxon>
        <taxon>Viridiplantae</taxon>
        <taxon>Streptophyta</taxon>
        <taxon>Embryophyta</taxon>
        <taxon>Tracheophyta</taxon>
        <taxon>Polypodiopsida</taxon>
        <taxon>Polypodiidae</taxon>
        <taxon>Polypodiales</taxon>
        <taxon>Pteridineae</taxon>
        <taxon>Pteridaceae</taxon>
        <taxon>Parkerioideae</taxon>
        <taxon>Ceratopteris</taxon>
    </lineage>
</organism>
<dbReference type="SUPFAM" id="SSF47616">
    <property type="entry name" value="GST C-terminal domain-like"/>
    <property type="match status" value="1"/>
</dbReference>
<comment type="caution">
    <text evidence="6">The sequence shown here is derived from an EMBL/GenBank/DDBJ whole genome shotgun (WGS) entry which is preliminary data.</text>
</comment>
<dbReference type="EMBL" id="CM035435">
    <property type="protein sequence ID" value="KAH7289513.1"/>
    <property type="molecule type" value="Genomic_DNA"/>
</dbReference>
<feature type="domain" description="GST N-terminal" evidence="4">
    <location>
        <begin position="2"/>
        <end position="81"/>
    </location>
</feature>
<reference evidence="6" key="1">
    <citation type="submission" date="2021-08" db="EMBL/GenBank/DDBJ databases">
        <title>WGS assembly of Ceratopteris richardii.</title>
        <authorList>
            <person name="Marchant D.B."/>
            <person name="Chen G."/>
            <person name="Jenkins J."/>
            <person name="Shu S."/>
            <person name="Leebens-Mack J."/>
            <person name="Grimwood J."/>
            <person name="Schmutz J."/>
            <person name="Soltis P."/>
            <person name="Soltis D."/>
            <person name="Chen Z.-H."/>
        </authorList>
    </citation>
    <scope>NUCLEOTIDE SEQUENCE</scope>
    <source>
        <strain evidence="6">Whitten #5841</strain>
        <tissue evidence="6">Leaf</tissue>
    </source>
</reference>
<dbReference type="SFLD" id="SFLDS00019">
    <property type="entry name" value="Glutathione_Transferase_(cytos"/>
    <property type="match status" value="1"/>
</dbReference>
<evidence type="ECO:0000256" key="3">
    <source>
        <dbReference type="ARBA" id="ARBA00047960"/>
    </source>
</evidence>
<keyword evidence="2" id="KW-0808">Transferase</keyword>